<gene>
    <name evidence="3" type="primary">LOC104774295</name>
</gene>
<reference evidence="2" key="1">
    <citation type="journal article" date="2014" name="Nat. Commun.">
        <title>The emerging biofuel crop Camelina sativa retains a highly undifferentiated hexaploid genome structure.</title>
        <authorList>
            <person name="Kagale S."/>
            <person name="Koh C."/>
            <person name="Nixon J."/>
            <person name="Bollina V."/>
            <person name="Clarke W.E."/>
            <person name="Tuteja R."/>
            <person name="Spillane C."/>
            <person name="Robinson S.J."/>
            <person name="Links M.G."/>
            <person name="Clarke C."/>
            <person name="Higgins E.E."/>
            <person name="Huebert T."/>
            <person name="Sharpe A.G."/>
            <person name="Parkin I.A."/>
        </authorList>
    </citation>
    <scope>NUCLEOTIDE SEQUENCE [LARGE SCALE GENOMIC DNA]</scope>
    <source>
        <strain evidence="2">cv. DH55</strain>
    </source>
</reference>
<reference evidence="3" key="2">
    <citation type="submission" date="2025-08" db="UniProtKB">
        <authorList>
            <consortium name="RefSeq"/>
        </authorList>
    </citation>
    <scope>IDENTIFICATION</scope>
    <source>
        <tissue evidence="3">Leaf</tissue>
    </source>
</reference>
<dbReference type="SUPFAM" id="SSF49899">
    <property type="entry name" value="Concanavalin A-like lectins/glucanases"/>
    <property type="match status" value="1"/>
</dbReference>
<dbReference type="InterPro" id="IPR013320">
    <property type="entry name" value="ConA-like_dom_sf"/>
</dbReference>
<evidence type="ECO:0000259" key="1">
    <source>
        <dbReference type="Pfam" id="PF08244"/>
    </source>
</evidence>
<sequence>MANDVVTSIYGSLVPVLKGEKLTMRILVDHSMIEGFGQGGRTCITSRAYPTKAIYGATKLFLFNNAIDASVTASFTVWQMNSAFLHPYFADDL</sequence>
<evidence type="ECO:0000313" key="2">
    <source>
        <dbReference type="Proteomes" id="UP000694864"/>
    </source>
</evidence>
<name>A0ABM0Y8L7_CAMSA</name>
<dbReference type="PANTHER" id="PTHR31953">
    <property type="entry name" value="BETA-FRUCTOFURANOSIDASE, INSOLUBLE ISOENZYME CWINV1-RELATED"/>
    <property type="match status" value="1"/>
</dbReference>
<dbReference type="Pfam" id="PF08244">
    <property type="entry name" value="Glyco_hydro_32C"/>
    <property type="match status" value="1"/>
</dbReference>
<dbReference type="RefSeq" id="XP_010497233.1">
    <property type="nucleotide sequence ID" value="XM_010498931.2"/>
</dbReference>
<evidence type="ECO:0000313" key="3">
    <source>
        <dbReference type="RefSeq" id="XP_010497233.1"/>
    </source>
</evidence>
<dbReference type="InterPro" id="IPR013189">
    <property type="entry name" value="Glyco_hydro_32_C"/>
</dbReference>
<dbReference type="InterPro" id="IPR050551">
    <property type="entry name" value="Fructan_Metab_Enzymes"/>
</dbReference>
<keyword evidence="2" id="KW-1185">Reference proteome</keyword>
<dbReference type="Gene3D" id="2.60.120.560">
    <property type="entry name" value="Exo-inulinase, domain 1"/>
    <property type="match status" value="1"/>
</dbReference>
<protein>
    <submittedName>
        <fullName evidence="3">Acid beta-fructofuranosidase 3, vacuolar-like</fullName>
    </submittedName>
</protein>
<dbReference type="GeneID" id="104774295"/>
<organism evidence="2 3">
    <name type="scientific">Camelina sativa</name>
    <name type="common">False flax</name>
    <name type="synonym">Myagrum sativum</name>
    <dbReference type="NCBI Taxonomy" id="90675"/>
    <lineage>
        <taxon>Eukaryota</taxon>
        <taxon>Viridiplantae</taxon>
        <taxon>Streptophyta</taxon>
        <taxon>Embryophyta</taxon>
        <taxon>Tracheophyta</taxon>
        <taxon>Spermatophyta</taxon>
        <taxon>Magnoliopsida</taxon>
        <taxon>eudicotyledons</taxon>
        <taxon>Gunneridae</taxon>
        <taxon>Pentapetalae</taxon>
        <taxon>rosids</taxon>
        <taxon>malvids</taxon>
        <taxon>Brassicales</taxon>
        <taxon>Brassicaceae</taxon>
        <taxon>Camelineae</taxon>
        <taxon>Camelina</taxon>
    </lineage>
</organism>
<dbReference type="Proteomes" id="UP000694864">
    <property type="component" value="Unplaced"/>
</dbReference>
<accession>A0ABM0Y8L7</accession>
<proteinExistence type="predicted"/>
<feature type="domain" description="Glycosyl hydrolase family 32 C-terminal" evidence="1">
    <location>
        <begin position="15"/>
        <end position="79"/>
    </location>
</feature>